<keyword evidence="2" id="KW-1185">Reference proteome</keyword>
<accession>A0AAV1NVL0</accession>
<sequence>MRFSPGGPTTGSRLVVKTNKDQVLIVHVHTLIETDLCYHAGQISEKCGYPRSLTDAILPNSNDDKSICVTECPRRHKLEDLEGSFILCGVAAQTLEHLGHIKSVTSVSFWSHQRNGTHLCEGNQTCGGKQWDREHGEKTSMLSGNKQKSEIERVQKADAAAAPIPMGQSEEPRPKVIPTQASYAVWTAGASCPDKMLAIMYPNPIVFSQDEK</sequence>
<reference evidence="1 2" key="1">
    <citation type="submission" date="2024-01" db="EMBL/GenBank/DDBJ databases">
        <authorList>
            <person name="Alioto T."/>
            <person name="Alioto T."/>
            <person name="Gomez Garrido J."/>
        </authorList>
    </citation>
    <scope>NUCLEOTIDE SEQUENCE [LARGE SCALE GENOMIC DNA]</scope>
</reference>
<proteinExistence type="predicted"/>
<comment type="caution">
    <text evidence="1">The sequence shown here is derived from an EMBL/GenBank/DDBJ whole genome shotgun (WGS) entry which is preliminary data.</text>
</comment>
<dbReference type="AlphaFoldDB" id="A0AAV1NVL0"/>
<organism evidence="1 2">
    <name type="scientific">Scomber scombrus</name>
    <name type="common">Atlantic mackerel</name>
    <name type="synonym">Scomber vernalis</name>
    <dbReference type="NCBI Taxonomy" id="13677"/>
    <lineage>
        <taxon>Eukaryota</taxon>
        <taxon>Metazoa</taxon>
        <taxon>Chordata</taxon>
        <taxon>Craniata</taxon>
        <taxon>Vertebrata</taxon>
        <taxon>Euteleostomi</taxon>
        <taxon>Actinopterygii</taxon>
        <taxon>Neopterygii</taxon>
        <taxon>Teleostei</taxon>
        <taxon>Neoteleostei</taxon>
        <taxon>Acanthomorphata</taxon>
        <taxon>Pelagiaria</taxon>
        <taxon>Scombriformes</taxon>
        <taxon>Scombridae</taxon>
        <taxon>Scomber</taxon>
    </lineage>
</organism>
<protein>
    <submittedName>
        <fullName evidence="1">Uncharacterized protein</fullName>
    </submittedName>
</protein>
<evidence type="ECO:0000313" key="2">
    <source>
        <dbReference type="Proteomes" id="UP001314229"/>
    </source>
</evidence>
<dbReference type="Proteomes" id="UP001314229">
    <property type="component" value="Unassembled WGS sequence"/>
</dbReference>
<gene>
    <name evidence="1" type="ORF">FSCOSCO3_A032941</name>
</gene>
<dbReference type="EMBL" id="CAWUFR010000058">
    <property type="protein sequence ID" value="CAK6962537.1"/>
    <property type="molecule type" value="Genomic_DNA"/>
</dbReference>
<name>A0AAV1NVL0_SCOSC</name>
<evidence type="ECO:0000313" key="1">
    <source>
        <dbReference type="EMBL" id="CAK6962537.1"/>
    </source>
</evidence>